<dbReference type="AlphaFoldDB" id="A0A918NIC1"/>
<organism evidence="2 3">
    <name type="scientific">Saccharospirillum salsuginis</name>
    <dbReference type="NCBI Taxonomy" id="418750"/>
    <lineage>
        <taxon>Bacteria</taxon>
        <taxon>Pseudomonadati</taxon>
        <taxon>Pseudomonadota</taxon>
        <taxon>Gammaproteobacteria</taxon>
        <taxon>Oceanospirillales</taxon>
        <taxon>Saccharospirillaceae</taxon>
        <taxon>Saccharospirillum</taxon>
    </lineage>
</organism>
<proteinExistence type="predicted"/>
<keyword evidence="3" id="KW-1185">Reference proteome</keyword>
<gene>
    <name evidence="2" type="ORF">GCM10007392_41550</name>
</gene>
<reference evidence="2" key="2">
    <citation type="submission" date="2020-09" db="EMBL/GenBank/DDBJ databases">
        <authorList>
            <person name="Sun Q."/>
            <person name="Kim S."/>
        </authorList>
    </citation>
    <scope>NUCLEOTIDE SEQUENCE</scope>
    <source>
        <strain evidence="2">KCTC 22169</strain>
    </source>
</reference>
<accession>A0A918NIC1</accession>
<protein>
    <submittedName>
        <fullName evidence="2">Uncharacterized protein</fullName>
    </submittedName>
</protein>
<dbReference type="Proteomes" id="UP000626148">
    <property type="component" value="Unassembled WGS sequence"/>
</dbReference>
<feature type="region of interest" description="Disordered" evidence="1">
    <location>
        <begin position="1"/>
        <end position="25"/>
    </location>
</feature>
<name>A0A918NIC1_9GAMM</name>
<reference evidence="2" key="1">
    <citation type="journal article" date="2014" name="Int. J. Syst. Evol. Microbiol.">
        <title>Complete genome sequence of Corynebacterium casei LMG S-19264T (=DSM 44701T), isolated from a smear-ripened cheese.</title>
        <authorList>
            <consortium name="US DOE Joint Genome Institute (JGI-PGF)"/>
            <person name="Walter F."/>
            <person name="Albersmeier A."/>
            <person name="Kalinowski J."/>
            <person name="Ruckert C."/>
        </authorList>
    </citation>
    <scope>NUCLEOTIDE SEQUENCE</scope>
    <source>
        <strain evidence="2">KCTC 22169</strain>
    </source>
</reference>
<evidence type="ECO:0000313" key="3">
    <source>
        <dbReference type="Proteomes" id="UP000626148"/>
    </source>
</evidence>
<evidence type="ECO:0000313" key="2">
    <source>
        <dbReference type="EMBL" id="GGX69642.1"/>
    </source>
</evidence>
<dbReference type="EMBL" id="BMXR01000013">
    <property type="protein sequence ID" value="GGX69642.1"/>
    <property type="molecule type" value="Genomic_DNA"/>
</dbReference>
<evidence type="ECO:0000256" key="1">
    <source>
        <dbReference type="SAM" id="MobiDB-lite"/>
    </source>
</evidence>
<sequence>MSTLTTHASGLQAPAESQTGKNGYTARQNIEDIDGRFVQTMEEQQCEQDGMHETKGNGHRISR</sequence>
<comment type="caution">
    <text evidence="2">The sequence shown here is derived from an EMBL/GenBank/DDBJ whole genome shotgun (WGS) entry which is preliminary data.</text>
</comment>